<feature type="region of interest" description="Disordered" evidence="2">
    <location>
        <begin position="226"/>
        <end position="259"/>
    </location>
</feature>
<dbReference type="InterPro" id="IPR039266">
    <property type="entry name" value="EN-1/SPM"/>
</dbReference>
<dbReference type="Proteomes" id="UP000075243">
    <property type="component" value="Chromosome 3"/>
</dbReference>
<reference evidence="3 4" key="1">
    <citation type="journal article" date="2012" name="Nat. Biotechnol.">
        <title>Draft genome sequence of pigeonpea (Cajanus cajan), an orphan legume crop of resource-poor farmers.</title>
        <authorList>
            <person name="Varshney R.K."/>
            <person name="Chen W."/>
            <person name="Li Y."/>
            <person name="Bharti A.K."/>
            <person name="Saxena R.K."/>
            <person name="Schlueter J.A."/>
            <person name="Donoghue M.T."/>
            <person name="Azam S."/>
            <person name="Fan G."/>
            <person name="Whaley A.M."/>
            <person name="Farmer A.D."/>
            <person name="Sheridan J."/>
            <person name="Iwata A."/>
            <person name="Tuteja R."/>
            <person name="Penmetsa R.V."/>
            <person name="Wu W."/>
            <person name="Upadhyaya H.D."/>
            <person name="Yang S.P."/>
            <person name="Shah T."/>
            <person name="Saxena K.B."/>
            <person name="Michael T."/>
            <person name="McCombie W.R."/>
            <person name="Yang B."/>
            <person name="Zhang G."/>
            <person name="Yang H."/>
            <person name="Wang J."/>
            <person name="Spillane C."/>
            <person name="Cook D.R."/>
            <person name="May G.D."/>
            <person name="Xu X."/>
            <person name="Jackson S.A."/>
        </authorList>
    </citation>
    <scope>NUCLEOTIDE SEQUENCE [LARGE SCALE GENOMIC DNA]</scope>
    <source>
        <strain evidence="4">cv. Asha</strain>
    </source>
</reference>
<dbReference type="Pfam" id="PF03004">
    <property type="entry name" value="Transposase_24"/>
    <property type="match status" value="1"/>
</dbReference>
<dbReference type="EMBL" id="CM003605">
    <property type="protein sequence ID" value="KYP70752.1"/>
    <property type="molecule type" value="Genomic_DNA"/>
</dbReference>
<feature type="coiled-coil region" evidence="1">
    <location>
        <begin position="175"/>
        <end position="216"/>
    </location>
</feature>
<dbReference type="Gramene" id="C.cajan_09707.t">
    <property type="protein sequence ID" value="C.cajan_09707.t"/>
    <property type="gene ID" value="C.cajan_09707"/>
</dbReference>
<dbReference type="PANTHER" id="PTHR33157">
    <property type="entry name" value="AUTONOMOUS TRANSPOSABLE ELEMENT EN-1 MOSAIC PROTEIN-RELATED"/>
    <property type="match status" value="1"/>
</dbReference>
<dbReference type="AlphaFoldDB" id="A0A151TUJ7"/>
<feature type="compositionally biased region" description="Acidic residues" evidence="2">
    <location>
        <begin position="245"/>
        <end position="259"/>
    </location>
</feature>
<evidence type="ECO:0000313" key="3">
    <source>
        <dbReference type="EMBL" id="KYP70752.1"/>
    </source>
</evidence>
<evidence type="ECO:0000313" key="4">
    <source>
        <dbReference type="Proteomes" id="UP000075243"/>
    </source>
</evidence>
<dbReference type="OMA" id="REDIWDK"/>
<name>A0A151TUJ7_CAJCA</name>
<dbReference type="InterPro" id="IPR004252">
    <property type="entry name" value="Probable_transposase_24"/>
</dbReference>
<proteinExistence type="predicted"/>
<dbReference type="GO" id="GO:0032196">
    <property type="term" value="P:transposition"/>
    <property type="evidence" value="ECO:0007669"/>
    <property type="project" value="InterPro"/>
</dbReference>
<dbReference type="PANTHER" id="PTHR33157:SF12">
    <property type="entry name" value="TRANSPOSASE TNP1_EN_SPM-LIKE DOMAIN-CONTAINING PROTEIN"/>
    <property type="match status" value="1"/>
</dbReference>
<sequence length="259" mass="30186">MQEVRKDLERKPIWIGEDVWAHLKEHWRSLSFKKKSEINKRNRESVNGASLHTDGSIPHRLHWKRMKQEKGMDPSLSEFYFRTHRKKDKSWVGHHAKLTFDKFQQRKFELSSQREDGVDSQSSINHPMPSDLDIWVDLAGKKNGRIPGLGSLGKMLTPSRFSTKYEDVCTLRGQIQELNESLQKQEEEKLAMMQELQRQEKDKLEIRQELNETKRHLVALMTHLGFVGSSSHPPPSLECSYGNVDNDDDDEDSDEEGHI</sequence>
<organism evidence="3 4">
    <name type="scientific">Cajanus cajan</name>
    <name type="common">Pigeon pea</name>
    <name type="synonym">Cajanus indicus</name>
    <dbReference type="NCBI Taxonomy" id="3821"/>
    <lineage>
        <taxon>Eukaryota</taxon>
        <taxon>Viridiplantae</taxon>
        <taxon>Streptophyta</taxon>
        <taxon>Embryophyta</taxon>
        <taxon>Tracheophyta</taxon>
        <taxon>Spermatophyta</taxon>
        <taxon>Magnoliopsida</taxon>
        <taxon>eudicotyledons</taxon>
        <taxon>Gunneridae</taxon>
        <taxon>Pentapetalae</taxon>
        <taxon>rosids</taxon>
        <taxon>fabids</taxon>
        <taxon>Fabales</taxon>
        <taxon>Fabaceae</taxon>
        <taxon>Papilionoideae</taxon>
        <taxon>50 kb inversion clade</taxon>
        <taxon>NPAAA clade</taxon>
        <taxon>indigoferoid/millettioid clade</taxon>
        <taxon>Phaseoleae</taxon>
        <taxon>Cajanus</taxon>
    </lineage>
</organism>
<protein>
    <submittedName>
        <fullName evidence="3">Uncharacterized protein</fullName>
    </submittedName>
</protein>
<keyword evidence="4" id="KW-1185">Reference proteome</keyword>
<evidence type="ECO:0000256" key="1">
    <source>
        <dbReference type="SAM" id="Coils"/>
    </source>
</evidence>
<evidence type="ECO:0000256" key="2">
    <source>
        <dbReference type="SAM" id="MobiDB-lite"/>
    </source>
</evidence>
<accession>A0A151TUJ7</accession>
<keyword evidence="1" id="KW-0175">Coiled coil</keyword>
<gene>
    <name evidence="3" type="ORF">KK1_009981</name>
</gene>